<sequence>MGWRASGSASTSVVKGKHRPLGSLQIAGRHFARLVVALKLEADLLTFDEFAHAGALNGGDVDERIGAAIVRLNEAETLGGIEPFNCASGHDEPFHSNRETTALRRCGW</sequence>
<dbReference type="Proteomes" id="UP000191897">
    <property type="component" value="Unassembled WGS sequence"/>
</dbReference>
<organism evidence="1 2">
    <name type="scientific">Agrobacterium tumefaciens str. Kerr 14</name>
    <dbReference type="NCBI Taxonomy" id="1183424"/>
    <lineage>
        <taxon>Bacteria</taxon>
        <taxon>Pseudomonadati</taxon>
        <taxon>Pseudomonadota</taxon>
        <taxon>Alphaproteobacteria</taxon>
        <taxon>Hyphomicrobiales</taxon>
        <taxon>Rhizobiaceae</taxon>
        <taxon>Rhizobium/Agrobacterium group</taxon>
        <taxon>Agrobacterium</taxon>
        <taxon>Agrobacterium tumefaciens complex</taxon>
    </lineage>
</organism>
<evidence type="ECO:0000313" key="1">
    <source>
        <dbReference type="EMBL" id="CUX43490.1"/>
    </source>
</evidence>
<name>A0A1S7QWT3_AGRTU</name>
<gene>
    <name evidence="1" type="ORF">AGR4C_Lc10011</name>
</gene>
<accession>A0A1S7QWT3</accession>
<dbReference type="EMBL" id="FBWC01000019">
    <property type="protein sequence ID" value="CUX43490.1"/>
    <property type="molecule type" value="Genomic_DNA"/>
</dbReference>
<proteinExistence type="predicted"/>
<evidence type="ECO:0000313" key="2">
    <source>
        <dbReference type="Proteomes" id="UP000191897"/>
    </source>
</evidence>
<reference evidence="1 2" key="1">
    <citation type="submission" date="2016-01" db="EMBL/GenBank/DDBJ databases">
        <authorList>
            <person name="Oliw E.H."/>
        </authorList>
    </citation>
    <scope>NUCLEOTIDE SEQUENCE [LARGE SCALE GENOMIC DNA]</scope>
    <source>
        <strain evidence="1 2">Kerr 14</strain>
    </source>
</reference>
<dbReference type="AlphaFoldDB" id="A0A1S7QWT3"/>
<protein>
    <submittedName>
        <fullName evidence="1">Uncharacterized protein</fullName>
    </submittedName>
</protein>